<comment type="caution">
    <text evidence="1">The sequence shown here is derived from an EMBL/GenBank/DDBJ whole genome shotgun (WGS) entry which is preliminary data.</text>
</comment>
<dbReference type="AlphaFoldDB" id="A0AAV4CL79"/>
<evidence type="ECO:0000313" key="1">
    <source>
        <dbReference type="EMBL" id="GFO32705.1"/>
    </source>
</evidence>
<proteinExistence type="predicted"/>
<sequence>MEPQVSSAHAPQSLAELLQQAWSDTRGEQVQPSCCWAIWGSESSTGCRQLVCLSVHLFVFTSYHMSAHFSNICLDTNRMPSGT</sequence>
<gene>
    <name evidence="1" type="ORF">PoB_005921000</name>
</gene>
<accession>A0AAV4CL79</accession>
<keyword evidence="2" id="KW-1185">Reference proteome</keyword>
<protein>
    <submittedName>
        <fullName evidence="1">Uncharacterized protein</fullName>
    </submittedName>
</protein>
<dbReference type="Proteomes" id="UP000735302">
    <property type="component" value="Unassembled WGS sequence"/>
</dbReference>
<dbReference type="EMBL" id="BLXT01006675">
    <property type="protein sequence ID" value="GFO32705.1"/>
    <property type="molecule type" value="Genomic_DNA"/>
</dbReference>
<reference evidence="1 2" key="1">
    <citation type="journal article" date="2021" name="Elife">
        <title>Chloroplast acquisition without the gene transfer in kleptoplastic sea slugs, Plakobranchus ocellatus.</title>
        <authorList>
            <person name="Maeda T."/>
            <person name="Takahashi S."/>
            <person name="Yoshida T."/>
            <person name="Shimamura S."/>
            <person name="Takaki Y."/>
            <person name="Nagai Y."/>
            <person name="Toyoda A."/>
            <person name="Suzuki Y."/>
            <person name="Arimoto A."/>
            <person name="Ishii H."/>
            <person name="Satoh N."/>
            <person name="Nishiyama T."/>
            <person name="Hasebe M."/>
            <person name="Maruyama T."/>
            <person name="Minagawa J."/>
            <person name="Obokata J."/>
            <person name="Shigenobu S."/>
        </authorList>
    </citation>
    <scope>NUCLEOTIDE SEQUENCE [LARGE SCALE GENOMIC DNA]</scope>
</reference>
<name>A0AAV4CL79_9GAST</name>
<evidence type="ECO:0000313" key="2">
    <source>
        <dbReference type="Proteomes" id="UP000735302"/>
    </source>
</evidence>
<organism evidence="1 2">
    <name type="scientific">Plakobranchus ocellatus</name>
    <dbReference type="NCBI Taxonomy" id="259542"/>
    <lineage>
        <taxon>Eukaryota</taxon>
        <taxon>Metazoa</taxon>
        <taxon>Spiralia</taxon>
        <taxon>Lophotrochozoa</taxon>
        <taxon>Mollusca</taxon>
        <taxon>Gastropoda</taxon>
        <taxon>Heterobranchia</taxon>
        <taxon>Euthyneura</taxon>
        <taxon>Panpulmonata</taxon>
        <taxon>Sacoglossa</taxon>
        <taxon>Placobranchoidea</taxon>
        <taxon>Plakobranchidae</taxon>
        <taxon>Plakobranchus</taxon>
    </lineage>
</organism>